<dbReference type="PANTHER" id="PTHR48090">
    <property type="entry name" value="UNDECAPRENYL-PHOSPHATE 4-DEOXY-4-FORMAMIDO-L-ARABINOSE TRANSFERASE-RELATED"/>
    <property type="match status" value="1"/>
</dbReference>
<gene>
    <name evidence="2" type="ORF">S01H4_48112</name>
</gene>
<evidence type="ECO:0000313" key="2">
    <source>
        <dbReference type="EMBL" id="GAG90371.1"/>
    </source>
</evidence>
<comment type="caution">
    <text evidence="2">The sequence shown here is derived from an EMBL/GenBank/DDBJ whole genome shotgun (WGS) entry which is preliminary data.</text>
</comment>
<feature type="non-terminal residue" evidence="2">
    <location>
        <position position="163"/>
    </location>
</feature>
<sequence length="163" mass="18080">MSTRLLAALPAYNEERSIAKVIIKTKKKVDRVIVVDDGSTDATGEIGEALGATVIRHRENLGYGAAMRSAFEAARELNATTMVMLDADGQHDPKEIPLLLKKIEEGFDIVIGSRLIGKAKIPRYRRYGISILNFAMRRAHVKVTDSQSGYRAYSRKALDQIHP</sequence>
<protein>
    <recommendedName>
        <fullName evidence="1">Glycosyltransferase 2-like domain-containing protein</fullName>
    </recommendedName>
</protein>
<feature type="domain" description="Glycosyltransferase 2-like" evidence="1">
    <location>
        <begin position="9"/>
        <end position="161"/>
    </location>
</feature>
<dbReference type="CDD" id="cd04179">
    <property type="entry name" value="DPM_DPG-synthase_like"/>
    <property type="match status" value="1"/>
</dbReference>
<dbReference type="PANTHER" id="PTHR48090:SF7">
    <property type="entry name" value="RFBJ PROTEIN"/>
    <property type="match status" value="1"/>
</dbReference>
<accession>X1D1I4</accession>
<evidence type="ECO:0000259" key="1">
    <source>
        <dbReference type="Pfam" id="PF00535"/>
    </source>
</evidence>
<dbReference type="EMBL" id="BART01027085">
    <property type="protein sequence ID" value="GAG90371.1"/>
    <property type="molecule type" value="Genomic_DNA"/>
</dbReference>
<dbReference type="AlphaFoldDB" id="X1D1I4"/>
<proteinExistence type="predicted"/>
<dbReference type="Pfam" id="PF00535">
    <property type="entry name" value="Glycos_transf_2"/>
    <property type="match status" value="1"/>
</dbReference>
<dbReference type="InterPro" id="IPR050256">
    <property type="entry name" value="Glycosyltransferase_2"/>
</dbReference>
<dbReference type="InterPro" id="IPR029044">
    <property type="entry name" value="Nucleotide-diphossugar_trans"/>
</dbReference>
<name>X1D1I4_9ZZZZ</name>
<reference evidence="2" key="1">
    <citation type="journal article" date="2014" name="Front. Microbiol.">
        <title>High frequency of phylogenetically diverse reductive dehalogenase-homologous genes in deep subseafloor sedimentary metagenomes.</title>
        <authorList>
            <person name="Kawai M."/>
            <person name="Futagami T."/>
            <person name="Toyoda A."/>
            <person name="Takaki Y."/>
            <person name="Nishi S."/>
            <person name="Hori S."/>
            <person name="Arai W."/>
            <person name="Tsubouchi T."/>
            <person name="Morono Y."/>
            <person name="Uchiyama I."/>
            <person name="Ito T."/>
            <person name="Fujiyama A."/>
            <person name="Inagaki F."/>
            <person name="Takami H."/>
        </authorList>
    </citation>
    <scope>NUCLEOTIDE SEQUENCE</scope>
    <source>
        <strain evidence="2">Expedition CK06-06</strain>
    </source>
</reference>
<dbReference type="Gene3D" id="3.90.550.10">
    <property type="entry name" value="Spore Coat Polysaccharide Biosynthesis Protein SpsA, Chain A"/>
    <property type="match status" value="1"/>
</dbReference>
<organism evidence="2">
    <name type="scientific">marine sediment metagenome</name>
    <dbReference type="NCBI Taxonomy" id="412755"/>
    <lineage>
        <taxon>unclassified sequences</taxon>
        <taxon>metagenomes</taxon>
        <taxon>ecological metagenomes</taxon>
    </lineage>
</organism>
<dbReference type="InterPro" id="IPR001173">
    <property type="entry name" value="Glyco_trans_2-like"/>
</dbReference>
<dbReference type="SUPFAM" id="SSF53448">
    <property type="entry name" value="Nucleotide-diphospho-sugar transferases"/>
    <property type="match status" value="1"/>
</dbReference>